<organism evidence="1 2">
    <name type="scientific">Polyporus arcularius HHB13444</name>
    <dbReference type="NCBI Taxonomy" id="1314778"/>
    <lineage>
        <taxon>Eukaryota</taxon>
        <taxon>Fungi</taxon>
        <taxon>Dikarya</taxon>
        <taxon>Basidiomycota</taxon>
        <taxon>Agaricomycotina</taxon>
        <taxon>Agaricomycetes</taxon>
        <taxon>Polyporales</taxon>
        <taxon>Polyporaceae</taxon>
        <taxon>Polyporus</taxon>
    </lineage>
</organism>
<protein>
    <submittedName>
        <fullName evidence="1">Uncharacterized protein</fullName>
    </submittedName>
</protein>
<evidence type="ECO:0000313" key="1">
    <source>
        <dbReference type="EMBL" id="TFK81044.1"/>
    </source>
</evidence>
<dbReference type="STRING" id="1314778.A0A5C3NUP0"/>
<gene>
    <name evidence="1" type="ORF">K466DRAFT_502840</name>
</gene>
<keyword evidence="2" id="KW-1185">Reference proteome</keyword>
<evidence type="ECO:0000313" key="2">
    <source>
        <dbReference type="Proteomes" id="UP000308197"/>
    </source>
</evidence>
<reference evidence="1 2" key="1">
    <citation type="journal article" date="2019" name="Nat. Ecol. Evol.">
        <title>Megaphylogeny resolves global patterns of mushroom evolution.</title>
        <authorList>
            <person name="Varga T."/>
            <person name="Krizsan K."/>
            <person name="Foldi C."/>
            <person name="Dima B."/>
            <person name="Sanchez-Garcia M."/>
            <person name="Sanchez-Ramirez S."/>
            <person name="Szollosi G.J."/>
            <person name="Szarkandi J.G."/>
            <person name="Papp V."/>
            <person name="Albert L."/>
            <person name="Andreopoulos W."/>
            <person name="Angelini C."/>
            <person name="Antonin V."/>
            <person name="Barry K.W."/>
            <person name="Bougher N.L."/>
            <person name="Buchanan P."/>
            <person name="Buyck B."/>
            <person name="Bense V."/>
            <person name="Catcheside P."/>
            <person name="Chovatia M."/>
            <person name="Cooper J."/>
            <person name="Damon W."/>
            <person name="Desjardin D."/>
            <person name="Finy P."/>
            <person name="Geml J."/>
            <person name="Haridas S."/>
            <person name="Hughes K."/>
            <person name="Justo A."/>
            <person name="Karasinski D."/>
            <person name="Kautmanova I."/>
            <person name="Kiss B."/>
            <person name="Kocsube S."/>
            <person name="Kotiranta H."/>
            <person name="LaButti K.M."/>
            <person name="Lechner B.E."/>
            <person name="Liimatainen K."/>
            <person name="Lipzen A."/>
            <person name="Lukacs Z."/>
            <person name="Mihaltcheva S."/>
            <person name="Morgado L.N."/>
            <person name="Niskanen T."/>
            <person name="Noordeloos M.E."/>
            <person name="Ohm R.A."/>
            <person name="Ortiz-Santana B."/>
            <person name="Ovrebo C."/>
            <person name="Racz N."/>
            <person name="Riley R."/>
            <person name="Savchenko A."/>
            <person name="Shiryaev A."/>
            <person name="Soop K."/>
            <person name="Spirin V."/>
            <person name="Szebenyi C."/>
            <person name="Tomsovsky M."/>
            <person name="Tulloss R.E."/>
            <person name="Uehling J."/>
            <person name="Grigoriev I.V."/>
            <person name="Vagvolgyi C."/>
            <person name="Papp T."/>
            <person name="Martin F.M."/>
            <person name="Miettinen O."/>
            <person name="Hibbett D.S."/>
            <person name="Nagy L.G."/>
        </authorList>
    </citation>
    <scope>NUCLEOTIDE SEQUENCE [LARGE SCALE GENOMIC DNA]</scope>
    <source>
        <strain evidence="1 2">HHB13444</strain>
    </source>
</reference>
<proteinExistence type="predicted"/>
<dbReference type="AlphaFoldDB" id="A0A5C3NUP0"/>
<name>A0A5C3NUP0_9APHY</name>
<dbReference type="EMBL" id="ML211664">
    <property type="protein sequence ID" value="TFK81044.1"/>
    <property type="molecule type" value="Genomic_DNA"/>
</dbReference>
<accession>A0A5C3NUP0</accession>
<sequence>MLGAILGHISDVARANIRAGICEVPVVCLLPICAAEVSVIPPTPPTTRTDFPGLMAIQHRALDELSIAGHGAAIDLALNMKHAELAVRDLVVMVQSSDLTSRDVLADTLTTFILEAREAGRGLQSLSSKIDGTLDSIGAFNTYMLRAVESAKAATKTENPGDLALDLFVLRTFQSSFAWFASAISDIILEAVPLTSQLELLEERLATVHAIALQEDLINSIVLDDLLWTLWTRLGGNRQQRRDLENRASLLQNVQIFRSVAVAYVASTMRTLTTIDAELGELRDRLSAPSVERNAIPLEVQLEAIQRSALRIQQGGYGREVIHLSWMREEVLAVVGKT</sequence>
<dbReference type="Proteomes" id="UP000308197">
    <property type="component" value="Unassembled WGS sequence"/>
</dbReference>
<dbReference type="InParanoid" id="A0A5C3NUP0"/>